<evidence type="ECO:0000313" key="2">
    <source>
        <dbReference type="Proteomes" id="UP001054252"/>
    </source>
</evidence>
<dbReference type="EMBL" id="BPVZ01000006">
    <property type="protein sequence ID" value="GKU93105.1"/>
    <property type="molecule type" value="Genomic_DNA"/>
</dbReference>
<name>A0AAV5I211_9ROSI</name>
<protein>
    <submittedName>
        <fullName evidence="1">Uncharacterized protein</fullName>
    </submittedName>
</protein>
<organism evidence="1 2">
    <name type="scientific">Rubroshorea leprosula</name>
    <dbReference type="NCBI Taxonomy" id="152421"/>
    <lineage>
        <taxon>Eukaryota</taxon>
        <taxon>Viridiplantae</taxon>
        <taxon>Streptophyta</taxon>
        <taxon>Embryophyta</taxon>
        <taxon>Tracheophyta</taxon>
        <taxon>Spermatophyta</taxon>
        <taxon>Magnoliopsida</taxon>
        <taxon>eudicotyledons</taxon>
        <taxon>Gunneridae</taxon>
        <taxon>Pentapetalae</taxon>
        <taxon>rosids</taxon>
        <taxon>malvids</taxon>
        <taxon>Malvales</taxon>
        <taxon>Dipterocarpaceae</taxon>
        <taxon>Rubroshorea</taxon>
    </lineage>
</organism>
<dbReference type="AlphaFoldDB" id="A0AAV5I211"/>
<evidence type="ECO:0000313" key="1">
    <source>
        <dbReference type="EMBL" id="GKU93105.1"/>
    </source>
</evidence>
<reference evidence="1 2" key="1">
    <citation type="journal article" date="2021" name="Commun. Biol.">
        <title>The genome of Shorea leprosula (Dipterocarpaceae) highlights the ecological relevance of drought in aseasonal tropical rainforests.</title>
        <authorList>
            <person name="Ng K.K.S."/>
            <person name="Kobayashi M.J."/>
            <person name="Fawcett J.A."/>
            <person name="Hatakeyama M."/>
            <person name="Paape T."/>
            <person name="Ng C.H."/>
            <person name="Ang C.C."/>
            <person name="Tnah L.H."/>
            <person name="Lee C.T."/>
            <person name="Nishiyama T."/>
            <person name="Sese J."/>
            <person name="O'Brien M.J."/>
            <person name="Copetti D."/>
            <person name="Mohd Noor M.I."/>
            <person name="Ong R.C."/>
            <person name="Putra M."/>
            <person name="Sireger I.Z."/>
            <person name="Indrioko S."/>
            <person name="Kosugi Y."/>
            <person name="Izuno A."/>
            <person name="Isagi Y."/>
            <person name="Lee S.L."/>
            <person name="Shimizu K.K."/>
        </authorList>
    </citation>
    <scope>NUCLEOTIDE SEQUENCE [LARGE SCALE GENOMIC DNA]</scope>
    <source>
        <strain evidence="1">214</strain>
    </source>
</reference>
<accession>A0AAV5I211</accession>
<gene>
    <name evidence="1" type="ORF">SLEP1_g6733</name>
</gene>
<sequence>MECPLLNLKHANKYNHEKQLQYGNQIDVSSIGHDQCYKPPTGRHTIY</sequence>
<proteinExistence type="predicted"/>
<comment type="caution">
    <text evidence="1">The sequence shown here is derived from an EMBL/GenBank/DDBJ whole genome shotgun (WGS) entry which is preliminary data.</text>
</comment>
<keyword evidence="2" id="KW-1185">Reference proteome</keyword>
<dbReference type="Proteomes" id="UP001054252">
    <property type="component" value="Unassembled WGS sequence"/>
</dbReference>